<dbReference type="Pfam" id="PF06742">
    <property type="entry name" value="DUF1214"/>
    <property type="match status" value="1"/>
</dbReference>
<dbReference type="InterPro" id="IPR037049">
    <property type="entry name" value="DUF1214_C_sf"/>
</dbReference>
<dbReference type="Proteomes" id="UP000625976">
    <property type="component" value="Unassembled WGS sequence"/>
</dbReference>
<dbReference type="AlphaFoldDB" id="A0A917LP19"/>
<dbReference type="SUPFAM" id="SSF160935">
    <property type="entry name" value="VPA0735-like"/>
    <property type="match status" value="1"/>
</dbReference>
<evidence type="ECO:0008006" key="5">
    <source>
        <dbReference type="Google" id="ProtNLM"/>
    </source>
</evidence>
<keyword evidence="4" id="KW-1185">Reference proteome</keyword>
<reference evidence="3" key="1">
    <citation type="journal article" date="2014" name="Int. J. Syst. Evol. Microbiol.">
        <title>Complete genome sequence of Corynebacterium casei LMG S-19264T (=DSM 44701T), isolated from a smear-ripened cheese.</title>
        <authorList>
            <consortium name="US DOE Joint Genome Institute (JGI-PGF)"/>
            <person name="Walter F."/>
            <person name="Albersmeier A."/>
            <person name="Kalinowski J."/>
            <person name="Ruckert C."/>
        </authorList>
    </citation>
    <scope>NUCLEOTIDE SEQUENCE</scope>
    <source>
        <strain evidence="3">CGMCC 1.12751</strain>
    </source>
</reference>
<dbReference type="InterPro" id="IPR037050">
    <property type="entry name" value="DUF1254_sf"/>
</dbReference>
<proteinExistence type="predicted"/>
<evidence type="ECO:0000259" key="2">
    <source>
        <dbReference type="Pfam" id="PF06863"/>
    </source>
</evidence>
<protein>
    <recommendedName>
        <fullName evidence="5">DUF1254 domain-containing protein</fullName>
    </recommendedName>
</protein>
<dbReference type="InterPro" id="IPR010621">
    <property type="entry name" value="DUF1214"/>
</dbReference>
<dbReference type="PANTHER" id="PTHR36509:SF2">
    <property type="entry name" value="BLL3101 PROTEIN"/>
    <property type="match status" value="1"/>
</dbReference>
<feature type="domain" description="DUF1254" evidence="2">
    <location>
        <begin position="80"/>
        <end position="210"/>
    </location>
</feature>
<dbReference type="Gene3D" id="2.60.120.600">
    <property type="entry name" value="Domain of unknown function DUF1214, C-terminal domain"/>
    <property type="match status" value="1"/>
</dbReference>
<dbReference type="PANTHER" id="PTHR36509">
    <property type="entry name" value="BLL3101 PROTEIN"/>
    <property type="match status" value="1"/>
</dbReference>
<feature type="domain" description="DUF1214" evidence="1">
    <location>
        <begin position="351"/>
        <end position="462"/>
    </location>
</feature>
<dbReference type="EMBL" id="BMFQ01000002">
    <property type="protein sequence ID" value="GGG47200.1"/>
    <property type="molecule type" value="Genomic_DNA"/>
</dbReference>
<dbReference type="RefSeq" id="WP_188464062.1">
    <property type="nucleotide sequence ID" value="NZ_BMFQ01000002.1"/>
</dbReference>
<comment type="caution">
    <text evidence="3">The sequence shown here is derived from an EMBL/GenBank/DDBJ whole genome shotgun (WGS) entry which is preliminary data.</text>
</comment>
<evidence type="ECO:0000313" key="4">
    <source>
        <dbReference type="Proteomes" id="UP000625976"/>
    </source>
</evidence>
<sequence length="479" mass="53022">MNLKNLMKLASVMVLVVTMNACKDKPAEPAKESPATLPLDSIKAIAHDAYIYGYPMVDNYRVEYAYYVDKTGTEFKAPWNQITNIAQVYTAADTAVQTANSDTPYSWIGYDVTNEPLIIGLPEIEESRYYDVQFVDSYTYNFAYLGSRTTGNKAGTYMLVGPNWKGETPEGIDKVIKTETQIGVVVFRTQLFNPADIDNVKAVQAKYKVQGLSEYLGKAPVAAASASVNWMIPLTPAEQKTSLEFFNVMNFVMNFCPTVPSEVALMERFAKIGVGAGKTIDVSTLSPDVKAAMEAGIKEAWGVTFAGLMKKVEAGEVTSANVFGTRDYIAGNYLYRMAGDVLGLYGNSKEEAFYPLYTVDADKKPLDAATNNYTLTFKGGDLPPVNAFWSLTMYTSPESLMVANPINRYLINSPMLSELKKNADGGITIYFQKESPGKNLESNWLPAPNGPFRVVLREYWPKPEAYNGTWKQPEIQLVK</sequence>
<dbReference type="Gene3D" id="2.60.40.1610">
    <property type="entry name" value="Domain of unknown function DUF1254"/>
    <property type="match status" value="1"/>
</dbReference>
<evidence type="ECO:0000259" key="1">
    <source>
        <dbReference type="Pfam" id="PF06742"/>
    </source>
</evidence>
<gene>
    <name evidence="3" type="ORF">GCM10010976_18300</name>
</gene>
<name>A0A917LP19_9FLAO</name>
<reference evidence="3" key="2">
    <citation type="submission" date="2020-09" db="EMBL/GenBank/DDBJ databases">
        <authorList>
            <person name="Sun Q."/>
            <person name="Zhou Y."/>
        </authorList>
    </citation>
    <scope>NUCLEOTIDE SEQUENCE</scope>
    <source>
        <strain evidence="3">CGMCC 1.12751</strain>
    </source>
</reference>
<organism evidence="3 4">
    <name type="scientific">Bizionia arctica</name>
    <dbReference type="NCBI Taxonomy" id="1495645"/>
    <lineage>
        <taxon>Bacteria</taxon>
        <taxon>Pseudomonadati</taxon>
        <taxon>Bacteroidota</taxon>
        <taxon>Flavobacteriia</taxon>
        <taxon>Flavobacteriales</taxon>
        <taxon>Flavobacteriaceae</taxon>
        <taxon>Bizionia</taxon>
    </lineage>
</organism>
<evidence type="ECO:0000313" key="3">
    <source>
        <dbReference type="EMBL" id="GGG47200.1"/>
    </source>
</evidence>
<accession>A0A917LP19</accession>
<dbReference type="InterPro" id="IPR010679">
    <property type="entry name" value="DUF1254"/>
</dbReference>
<dbReference type="Pfam" id="PF06863">
    <property type="entry name" value="DUF1254"/>
    <property type="match status" value="1"/>
</dbReference>